<gene>
    <name evidence="2" type="ORF">scyTo_0015521</name>
</gene>
<dbReference type="OrthoDB" id="10462024at2759"/>
<proteinExistence type="predicted"/>
<name>A0A401PU29_SCYTO</name>
<comment type="caution">
    <text evidence="2">The sequence shown here is derived from an EMBL/GenBank/DDBJ whole genome shotgun (WGS) entry which is preliminary data.</text>
</comment>
<evidence type="ECO:0000313" key="2">
    <source>
        <dbReference type="EMBL" id="GCB76612.1"/>
    </source>
</evidence>
<evidence type="ECO:0000256" key="1">
    <source>
        <dbReference type="SAM" id="MobiDB-lite"/>
    </source>
</evidence>
<dbReference type="Proteomes" id="UP000288216">
    <property type="component" value="Unassembled WGS sequence"/>
</dbReference>
<organism evidence="2 3">
    <name type="scientific">Scyliorhinus torazame</name>
    <name type="common">Cloudy catshark</name>
    <name type="synonym">Catulus torazame</name>
    <dbReference type="NCBI Taxonomy" id="75743"/>
    <lineage>
        <taxon>Eukaryota</taxon>
        <taxon>Metazoa</taxon>
        <taxon>Chordata</taxon>
        <taxon>Craniata</taxon>
        <taxon>Vertebrata</taxon>
        <taxon>Chondrichthyes</taxon>
        <taxon>Elasmobranchii</taxon>
        <taxon>Galeomorphii</taxon>
        <taxon>Galeoidea</taxon>
        <taxon>Carcharhiniformes</taxon>
        <taxon>Scyliorhinidae</taxon>
        <taxon>Scyliorhinus</taxon>
    </lineage>
</organism>
<dbReference type="EMBL" id="BFAA01008836">
    <property type="protein sequence ID" value="GCB76612.1"/>
    <property type="molecule type" value="Genomic_DNA"/>
</dbReference>
<keyword evidence="3" id="KW-1185">Reference proteome</keyword>
<sequence length="177" mass="19422">MAMMETEDGTEQSDAEDEEELNLQALVSENKGQLLWRRAILVTSVQNDQQDLEVSLEISDGVRDCNMIERTSSAPEPMVELTPAVKLDDSECQIELQEYSVNGNSDGGDKSAGEVSSVAISHHPEDQASLLRNTERATVDNTPAGAFANFPDDEMDSTDLESSLDIWSFKSTGFLFV</sequence>
<evidence type="ECO:0000313" key="3">
    <source>
        <dbReference type="Proteomes" id="UP000288216"/>
    </source>
</evidence>
<dbReference type="AlphaFoldDB" id="A0A401PU29"/>
<protein>
    <submittedName>
        <fullName evidence="2">Uncharacterized protein</fullName>
    </submittedName>
</protein>
<accession>A0A401PU29</accession>
<reference evidence="2 3" key="1">
    <citation type="journal article" date="2018" name="Nat. Ecol. Evol.">
        <title>Shark genomes provide insights into elasmobranch evolution and the origin of vertebrates.</title>
        <authorList>
            <person name="Hara Y"/>
            <person name="Yamaguchi K"/>
            <person name="Onimaru K"/>
            <person name="Kadota M"/>
            <person name="Koyanagi M"/>
            <person name="Keeley SD"/>
            <person name="Tatsumi K"/>
            <person name="Tanaka K"/>
            <person name="Motone F"/>
            <person name="Kageyama Y"/>
            <person name="Nozu R"/>
            <person name="Adachi N"/>
            <person name="Nishimura O"/>
            <person name="Nakagawa R"/>
            <person name="Tanegashima C"/>
            <person name="Kiyatake I"/>
            <person name="Matsumoto R"/>
            <person name="Murakumo K"/>
            <person name="Nishida K"/>
            <person name="Terakita A"/>
            <person name="Kuratani S"/>
            <person name="Sato K"/>
            <person name="Hyodo S Kuraku.S."/>
        </authorList>
    </citation>
    <scope>NUCLEOTIDE SEQUENCE [LARGE SCALE GENOMIC DNA]</scope>
</reference>
<feature type="region of interest" description="Disordered" evidence="1">
    <location>
        <begin position="1"/>
        <end position="21"/>
    </location>
</feature>